<comment type="caution">
    <text evidence="2">The sequence shown here is derived from an EMBL/GenBank/DDBJ whole genome shotgun (WGS) entry which is preliminary data.</text>
</comment>
<proteinExistence type="predicted"/>
<reference evidence="3" key="1">
    <citation type="journal article" date="2016" name="Nat. Commun.">
        <title>Genome analysis of three Pneumocystis species reveals adaptation mechanisms to life exclusively in mammalian hosts.</title>
        <authorList>
            <person name="Ma L."/>
            <person name="Chen Z."/>
            <person name="Huang D.W."/>
            <person name="Kutty G."/>
            <person name="Ishihara M."/>
            <person name="Wang H."/>
            <person name="Abouelleil A."/>
            <person name="Bishop L."/>
            <person name="Davey E."/>
            <person name="Deng R."/>
            <person name="Deng X."/>
            <person name="Fan L."/>
            <person name="Fantoni G."/>
            <person name="Fitzgerald M."/>
            <person name="Gogineni E."/>
            <person name="Goldberg J.M."/>
            <person name="Handley G."/>
            <person name="Hu X."/>
            <person name="Huber C."/>
            <person name="Jiao X."/>
            <person name="Jones K."/>
            <person name="Levin J.Z."/>
            <person name="Liu Y."/>
            <person name="Macdonald P."/>
            <person name="Melnikov A."/>
            <person name="Raley C."/>
            <person name="Sassi M."/>
            <person name="Sherman B.T."/>
            <person name="Song X."/>
            <person name="Sykes S."/>
            <person name="Tran B."/>
            <person name="Walsh L."/>
            <person name="Xia Y."/>
            <person name="Yang J."/>
            <person name="Young S."/>
            <person name="Zeng Q."/>
            <person name="Zheng X."/>
            <person name="Stephens R."/>
            <person name="Nusbaum C."/>
            <person name="Birren B.W."/>
            <person name="Azadi P."/>
            <person name="Lempicki R.A."/>
            <person name="Cuomo C.A."/>
            <person name="Kovacs J.A."/>
        </authorList>
    </citation>
    <scope>NUCLEOTIDE SEQUENCE [LARGE SCALE GENOMIC DNA]</scope>
    <source>
        <strain evidence="3">B80</strain>
    </source>
</reference>
<dbReference type="VEuPathDB" id="FungiDB:T552_00945"/>
<keyword evidence="3" id="KW-1185">Reference proteome</keyword>
<keyword evidence="1" id="KW-1133">Transmembrane helix</keyword>
<protein>
    <submittedName>
        <fullName evidence="2">Uncharacterized protein</fullName>
    </submittedName>
</protein>
<dbReference type="RefSeq" id="XP_018226725.1">
    <property type="nucleotide sequence ID" value="XM_018369540.1"/>
</dbReference>
<dbReference type="GeneID" id="28935742"/>
<sequence>MPYLFSDNAYLKMSMNKWESDFLLTIKAQRMIFKYYSLSILSVSCLFIPFTIIFSQKFKFLSYFYLLIKKWGNILEAYSDLSNNSLKEGSNIYYYLKMGPFSNYLDIIQKTFKTESKLCMIEQKTKNQKTKILTRNTDFQYLESNNFLSRYFSCFIKKGHLIQHSNIKESNLYPFYQTNSLIHKLFESYAFKRDELIPRIRFDSILKLKIHDTFKNSRQIDLFNKEIGELNKIQGFSQDRKKDSQEDCSKIEFFSKNNQKRFIETLESILTDQLASKFFYKKINSSISDSKSDVFRFQFISYLSEDLIYISPIILEYDSIQELDTGSDYKQKLYISLCSEKKNNYWPLSDIQNCFLKNTTRLLCDSSSHTKKTSFKGKTFEKHNTLKENMSPNSIQNNIESSKRKNYKKISDISNSHQNYPIHFIHLNHEIDTFFSDKYHDHNHNHDLLIHKNISSETDKLSGSKLNLIKSNNTDLSSNQIKYPTYNTIHTDNNTNYSKITISLNSPIPSPISKYKNFKNRKSSTLKINDIYSDSLCLLKEVYYDNRRRGIPPTPPPTRKRWELVNN</sequence>
<feature type="transmembrane region" description="Helical" evidence="1">
    <location>
        <begin position="35"/>
        <end position="54"/>
    </location>
</feature>
<gene>
    <name evidence="2" type="ORF">T552_00945</name>
</gene>
<accession>A0A0W4ZMY4</accession>
<keyword evidence="1" id="KW-0472">Membrane</keyword>
<evidence type="ECO:0000313" key="2">
    <source>
        <dbReference type="EMBL" id="KTW29738.1"/>
    </source>
</evidence>
<dbReference type="OrthoDB" id="5405345at2759"/>
<organism evidence="2 3">
    <name type="scientific">Pneumocystis carinii (strain B80)</name>
    <name type="common">Rat pneumocystis pneumonia agent</name>
    <name type="synonym">Pneumocystis carinii f. sp. carinii</name>
    <dbReference type="NCBI Taxonomy" id="1408658"/>
    <lineage>
        <taxon>Eukaryota</taxon>
        <taxon>Fungi</taxon>
        <taxon>Dikarya</taxon>
        <taxon>Ascomycota</taxon>
        <taxon>Taphrinomycotina</taxon>
        <taxon>Pneumocystomycetes</taxon>
        <taxon>Pneumocystaceae</taxon>
        <taxon>Pneumocystis</taxon>
    </lineage>
</organism>
<dbReference type="Proteomes" id="UP000054454">
    <property type="component" value="Unassembled WGS sequence"/>
</dbReference>
<keyword evidence="1" id="KW-0812">Transmembrane</keyword>
<evidence type="ECO:0000313" key="3">
    <source>
        <dbReference type="Proteomes" id="UP000054454"/>
    </source>
</evidence>
<dbReference type="EMBL" id="LFVZ01000004">
    <property type="protein sequence ID" value="KTW29738.1"/>
    <property type="molecule type" value="Genomic_DNA"/>
</dbReference>
<name>A0A0W4ZMY4_PNEC8</name>
<dbReference type="AlphaFoldDB" id="A0A0W4ZMY4"/>
<evidence type="ECO:0000256" key="1">
    <source>
        <dbReference type="SAM" id="Phobius"/>
    </source>
</evidence>